<evidence type="ECO:0000313" key="2">
    <source>
        <dbReference type="Proteomes" id="UP000550787"/>
    </source>
</evidence>
<accession>A0A7W4NIQ6</accession>
<dbReference type="EMBL" id="JABEQG010000102">
    <property type="protein sequence ID" value="MBB2158487.1"/>
    <property type="molecule type" value="Genomic_DNA"/>
</dbReference>
<sequence length="65" mass="7471">MKNLTKKPARLRGLDKRPHIAARLGWLFSGIFEVLWRGAWKLRTSHLSVISLIRRDLSRGAGQFS</sequence>
<comment type="caution">
    <text evidence="1">The sequence shown here is derived from an EMBL/GenBank/DDBJ whole genome shotgun (WGS) entry which is preliminary data.</text>
</comment>
<gene>
    <name evidence="1" type="ORF">HLH33_19750</name>
</gene>
<reference evidence="1 2" key="1">
    <citation type="submission" date="2020-04" db="EMBL/GenBank/DDBJ databases">
        <title>Description of novel Gluconacetobacter.</title>
        <authorList>
            <person name="Sombolestani A."/>
        </authorList>
    </citation>
    <scope>NUCLEOTIDE SEQUENCE [LARGE SCALE GENOMIC DNA]</scope>
    <source>
        <strain evidence="1 2">LMG 7603</strain>
    </source>
</reference>
<evidence type="ECO:0000313" key="1">
    <source>
        <dbReference type="EMBL" id="MBB2158487.1"/>
    </source>
</evidence>
<proteinExistence type="predicted"/>
<name>A0A7W4NIQ6_GLUDI</name>
<protein>
    <submittedName>
        <fullName evidence="1">Uncharacterized protein</fullName>
    </submittedName>
</protein>
<organism evidence="1 2">
    <name type="scientific">Gluconacetobacter diazotrophicus</name>
    <name type="common">Acetobacter diazotrophicus</name>
    <dbReference type="NCBI Taxonomy" id="33996"/>
    <lineage>
        <taxon>Bacteria</taxon>
        <taxon>Pseudomonadati</taxon>
        <taxon>Pseudomonadota</taxon>
        <taxon>Alphaproteobacteria</taxon>
        <taxon>Acetobacterales</taxon>
        <taxon>Acetobacteraceae</taxon>
        <taxon>Gluconacetobacter</taxon>
    </lineage>
</organism>
<dbReference type="RefSeq" id="WP_144880576.1">
    <property type="nucleotide sequence ID" value="NZ_JABEQG010000102.1"/>
</dbReference>
<dbReference type="Proteomes" id="UP000550787">
    <property type="component" value="Unassembled WGS sequence"/>
</dbReference>
<dbReference type="AlphaFoldDB" id="A0A7W4NIQ6"/>